<comment type="caution">
    <text evidence="3">The sequence shown here is derived from an EMBL/GenBank/DDBJ whole genome shotgun (WGS) entry which is preliminary data.</text>
</comment>
<reference evidence="3 4" key="1">
    <citation type="submission" date="2024-02" db="EMBL/GenBank/DDBJ databases">
        <title>De novo assembly and annotation of 12 fungi associated with fruit tree decline syndrome in Ontario, Canada.</title>
        <authorList>
            <person name="Sulman M."/>
            <person name="Ellouze W."/>
            <person name="Ilyukhin E."/>
        </authorList>
    </citation>
    <scope>NUCLEOTIDE SEQUENCE [LARGE SCALE GENOMIC DNA]</scope>
    <source>
        <strain evidence="3 4">M97-236</strain>
    </source>
</reference>
<dbReference type="Proteomes" id="UP001521222">
    <property type="component" value="Unassembled WGS sequence"/>
</dbReference>
<dbReference type="InterPro" id="IPR000387">
    <property type="entry name" value="Tyr_Pase_dom"/>
</dbReference>
<proteinExistence type="predicted"/>
<feature type="domain" description="Tyrosine specific protein phosphatases" evidence="2">
    <location>
        <begin position="171"/>
        <end position="208"/>
    </location>
</feature>
<dbReference type="PROSITE" id="PS50056">
    <property type="entry name" value="TYR_PHOSPHATASE_2"/>
    <property type="match status" value="1"/>
</dbReference>
<evidence type="ECO:0000256" key="1">
    <source>
        <dbReference type="SAM" id="MobiDB-lite"/>
    </source>
</evidence>
<organism evidence="3 4">
    <name type="scientific">Nothophoma quercina</name>
    <dbReference type="NCBI Taxonomy" id="749835"/>
    <lineage>
        <taxon>Eukaryota</taxon>
        <taxon>Fungi</taxon>
        <taxon>Dikarya</taxon>
        <taxon>Ascomycota</taxon>
        <taxon>Pezizomycotina</taxon>
        <taxon>Dothideomycetes</taxon>
        <taxon>Pleosporomycetidae</taxon>
        <taxon>Pleosporales</taxon>
        <taxon>Pleosporineae</taxon>
        <taxon>Didymellaceae</taxon>
        <taxon>Nothophoma</taxon>
    </lineage>
</organism>
<feature type="compositionally biased region" description="Polar residues" evidence="1">
    <location>
        <begin position="1"/>
        <end position="22"/>
    </location>
</feature>
<dbReference type="PANTHER" id="PTHR31126:SF1">
    <property type="entry name" value="TYROSINE SPECIFIC PROTEIN PHOSPHATASES DOMAIN-CONTAINING PROTEIN"/>
    <property type="match status" value="1"/>
</dbReference>
<accession>A0ABR3RDX4</accession>
<dbReference type="PROSITE" id="PS00383">
    <property type="entry name" value="TYR_PHOSPHATASE_1"/>
    <property type="match status" value="1"/>
</dbReference>
<evidence type="ECO:0000313" key="3">
    <source>
        <dbReference type="EMBL" id="KAL1602127.1"/>
    </source>
</evidence>
<dbReference type="PANTHER" id="PTHR31126">
    <property type="entry name" value="TYROSINE-PROTEIN PHOSPHATASE"/>
    <property type="match status" value="1"/>
</dbReference>
<evidence type="ECO:0000313" key="4">
    <source>
        <dbReference type="Proteomes" id="UP001521222"/>
    </source>
</evidence>
<protein>
    <recommendedName>
        <fullName evidence="2">Tyrosine specific protein phosphatases domain-containing protein</fullName>
    </recommendedName>
</protein>
<dbReference type="Gene3D" id="3.90.190.10">
    <property type="entry name" value="Protein tyrosine phosphatase superfamily"/>
    <property type="match status" value="1"/>
</dbReference>
<gene>
    <name evidence="3" type="ORF">SLS59_004812</name>
</gene>
<dbReference type="InterPro" id="IPR029021">
    <property type="entry name" value="Prot-tyrosine_phosphatase-like"/>
</dbReference>
<name>A0ABR3RDX4_9PLEO</name>
<sequence>MATTLHASSISTKTMSTQQQPELPSPPFYNINNINNLRDAALQSGLTTPSGPIRPGILFRSAEVSKLDLAGWQAVHSVGVAHVFDLRSKPEVEKGWSGIIKSTNGQEDVRPGWIAAMEEAGVQRTWVPVFAEKDYSPERLAERYMKYMDRTVTGFVDAYRDILRAGGPAYRTIFKYLAALPPATERSAADKLGALIHCTAGKDRTGVFFGLLFDFLGVSRTAIATEYNLTEPGLAGVREDVVARLLQSPGFQKYMLSVWKGQQLSMEELAKLVENRDVQNGEIVEFPPEVVEEGRQAALRMVGARKESMLATLEMIDKEFGGSEKYMREICGLMGDDLEKLRKVLIVPQ</sequence>
<dbReference type="SUPFAM" id="SSF52799">
    <property type="entry name" value="(Phosphotyrosine protein) phosphatases II"/>
    <property type="match status" value="1"/>
</dbReference>
<dbReference type="InterPro" id="IPR016130">
    <property type="entry name" value="Tyr_Pase_AS"/>
</dbReference>
<dbReference type="Pfam" id="PF13350">
    <property type="entry name" value="Y_phosphatase3"/>
    <property type="match status" value="1"/>
</dbReference>
<dbReference type="InterPro" id="IPR026893">
    <property type="entry name" value="Tyr/Ser_Pase_IphP-type"/>
</dbReference>
<dbReference type="EMBL" id="JAKIXB020000014">
    <property type="protein sequence ID" value="KAL1602127.1"/>
    <property type="molecule type" value="Genomic_DNA"/>
</dbReference>
<keyword evidence="4" id="KW-1185">Reference proteome</keyword>
<evidence type="ECO:0000259" key="2">
    <source>
        <dbReference type="PROSITE" id="PS50056"/>
    </source>
</evidence>
<feature type="region of interest" description="Disordered" evidence="1">
    <location>
        <begin position="1"/>
        <end position="27"/>
    </location>
</feature>